<protein>
    <submittedName>
        <fullName evidence="1">Uncharacterized protein</fullName>
    </submittedName>
</protein>
<sequence length="53" mass="5594">MYVWNARGHGAGLYGIIIGITQRVCATDRNNFAVVINNALNNAFFVGNAGAAP</sequence>
<evidence type="ECO:0000313" key="2">
    <source>
        <dbReference type="Proteomes" id="UP001430953"/>
    </source>
</evidence>
<organism evidence="1 2">
    <name type="scientific">Cardiocondyla obscurior</name>
    <dbReference type="NCBI Taxonomy" id="286306"/>
    <lineage>
        <taxon>Eukaryota</taxon>
        <taxon>Metazoa</taxon>
        <taxon>Ecdysozoa</taxon>
        <taxon>Arthropoda</taxon>
        <taxon>Hexapoda</taxon>
        <taxon>Insecta</taxon>
        <taxon>Pterygota</taxon>
        <taxon>Neoptera</taxon>
        <taxon>Endopterygota</taxon>
        <taxon>Hymenoptera</taxon>
        <taxon>Apocrita</taxon>
        <taxon>Aculeata</taxon>
        <taxon>Formicoidea</taxon>
        <taxon>Formicidae</taxon>
        <taxon>Myrmicinae</taxon>
        <taxon>Cardiocondyla</taxon>
    </lineage>
</organism>
<reference evidence="1 2" key="1">
    <citation type="submission" date="2023-03" db="EMBL/GenBank/DDBJ databases">
        <title>High recombination rates correlate with genetic variation in Cardiocondyla obscurior ants.</title>
        <authorList>
            <person name="Errbii M."/>
        </authorList>
    </citation>
    <scope>NUCLEOTIDE SEQUENCE [LARGE SCALE GENOMIC DNA]</scope>
    <source>
        <strain evidence="1">Alpha-2009</strain>
        <tissue evidence="1">Whole body</tissue>
    </source>
</reference>
<comment type="caution">
    <text evidence="1">The sequence shown here is derived from an EMBL/GenBank/DDBJ whole genome shotgun (WGS) entry which is preliminary data.</text>
</comment>
<name>A0AAW2FGD6_9HYME</name>
<gene>
    <name evidence="1" type="ORF">PUN28_011447</name>
</gene>
<keyword evidence="2" id="KW-1185">Reference proteome</keyword>
<proteinExistence type="predicted"/>
<accession>A0AAW2FGD6</accession>
<dbReference type="Proteomes" id="UP001430953">
    <property type="component" value="Unassembled WGS sequence"/>
</dbReference>
<evidence type="ECO:0000313" key="1">
    <source>
        <dbReference type="EMBL" id="KAL0114143.1"/>
    </source>
</evidence>
<dbReference type="AlphaFoldDB" id="A0AAW2FGD6"/>
<dbReference type="EMBL" id="JADYXP020000011">
    <property type="protein sequence ID" value="KAL0114143.1"/>
    <property type="molecule type" value="Genomic_DNA"/>
</dbReference>